<evidence type="ECO:0000313" key="10">
    <source>
        <dbReference type="EMBL" id="KAJ8366463.1"/>
    </source>
</evidence>
<feature type="non-terminal residue" evidence="10">
    <location>
        <position position="1"/>
    </location>
</feature>
<evidence type="ECO:0000256" key="1">
    <source>
        <dbReference type="ARBA" id="ARBA00004123"/>
    </source>
</evidence>
<proteinExistence type="predicted"/>
<reference evidence="10" key="1">
    <citation type="journal article" date="2023" name="Science">
        <title>Genome structures resolve the early diversification of teleost fishes.</title>
        <authorList>
            <person name="Parey E."/>
            <person name="Louis A."/>
            <person name="Montfort J."/>
            <person name="Bouchez O."/>
            <person name="Roques C."/>
            <person name="Iampietro C."/>
            <person name="Lluch J."/>
            <person name="Castinel A."/>
            <person name="Donnadieu C."/>
            <person name="Desvignes T."/>
            <person name="Floi Bucao C."/>
            <person name="Jouanno E."/>
            <person name="Wen M."/>
            <person name="Mejri S."/>
            <person name="Dirks R."/>
            <person name="Jansen H."/>
            <person name="Henkel C."/>
            <person name="Chen W.J."/>
            <person name="Zahm M."/>
            <person name="Cabau C."/>
            <person name="Klopp C."/>
            <person name="Thompson A.W."/>
            <person name="Robinson-Rechavi M."/>
            <person name="Braasch I."/>
            <person name="Lecointre G."/>
            <person name="Bobe J."/>
            <person name="Postlethwait J.H."/>
            <person name="Berthelot C."/>
            <person name="Roest Crollius H."/>
            <person name="Guiguen Y."/>
        </authorList>
    </citation>
    <scope>NUCLEOTIDE SEQUENCE</scope>
    <source>
        <strain evidence="10">NC1722</strain>
    </source>
</reference>
<evidence type="ECO:0000313" key="11">
    <source>
        <dbReference type="Proteomes" id="UP001221898"/>
    </source>
</evidence>
<feature type="compositionally biased region" description="Polar residues" evidence="8">
    <location>
        <begin position="23"/>
        <end position="32"/>
    </location>
</feature>
<keyword evidence="2" id="KW-0479">Metal-binding</keyword>
<dbReference type="AlphaFoldDB" id="A0AAD7R587"/>
<dbReference type="SMART" id="SM00355">
    <property type="entry name" value="ZnF_C2H2"/>
    <property type="match status" value="3"/>
</dbReference>
<feature type="region of interest" description="Disordered" evidence="8">
    <location>
        <begin position="1"/>
        <end position="96"/>
    </location>
</feature>
<protein>
    <recommendedName>
        <fullName evidence="9">C2H2-type domain-containing protein</fullName>
    </recommendedName>
</protein>
<dbReference type="EMBL" id="JAINUG010000588">
    <property type="protein sequence ID" value="KAJ8366463.1"/>
    <property type="molecule type" value="Genomic_DNA"/>
</dbReference>
<comment type="subcellular location">
    <subcellularLocation>
        <location evidence="1">Nucleus</location>
    </subcellularLocation>
</comment>
<keyword evidence="4 7" id="KW-0863">Zinc-finger</keyword>
<dbReference type="PANTHER" id="PTHR23235:SF142">
    <property type="entry name" value="ZINC FINGER PROTEIN 384"/>
    <property type="match status" value="1"/>
</dbReference>
<evidence type="ECO:0000259" key="9">
    <source>
        <dbReference type="PROSITE" id="PS50157"/>
    </source>
</evidence>
<gene>
    <name evidence="10" type="ORF">AAFF_G00353630</name>
</gene>
<feature type="region of interest" description="Disordered" evidence="8">
    <location>
        <begin position="154"/>
        <end position="200"/>
    </location>
</feature>
<name>A0AAD7R587_9TELE</name>
<accession>A0AAD7R587</accession>
<dbReference type="InterPro" id="IPR013087">
    <property type="entry name" value="Znf_C2H2_type"/>
</dbReference>
<organism evidence="10 11">
    <name type="scientific">Aldrovandia affinis</name>
    <dbReference type="NCBI Taxonomy" id="143900"/>
    <lineage>
        <taxon>Eukaryota</taxon>
        <taxon>Metazoa</taxon>
        <taxon>Chordata</taxon>
        <taxon>Craniata</taxon>
        <taxon>Vertebrata</taxon>
        <taxon>Euteleostomi</taxon>
        <taxon>Actinopterygii</taxon>
        <taxon>Neopterygii</taxon>
        <taxon>Teleostei</taxon>
        <taxon>Notacanthiformes</taxon>
        <taxon>Halosauridae</taxon>
        <taxon>Aldrovandia</taxon>
    </lineage>
</organism>
<dbReference type="PROSITE" id="PS00028">
    <property type="entry name" value="ZINC_FINGER_C2H2_1"/>
    <property type="match status" value="2"/>
</dbReference>
<dbReference type="GO" id="GO:0000981">
    <property type="term" value="F:DNA-binding transcription factor activity, RNA polymerase II-specific"/>
    <property type="evidence" value="ECO:0007669"/>
    <property type="project" value="TreeGrafter"/>
</dbReference>
<feature type="compositionally biased region" description="Basic and acidic residues" evidence="8">
    <location>
        <begin position="58"/>
        <end position="95"/>
    </location>
</feature>
<keyword evidence="5" id="KW-0862">Zinc</keyword>
<feature type="domain" description="C2H2-type" evidence="9">
    <location>
        <begin position="257"/>
        <end position="266"/>
    </location>
</feature>
<evidence type="ECO:0000256" key="7">
    <source>
        <dbReference type="PROSITE-ProRule" id="PRU00042"/>
    </source>
</evidence>
<evidence type="ECO:0000256" key="2">
    <source>
        <dbReference type="ARBA" id="ARBA00022723"/>
    </source>
</evidence>
<dbReference type="GO" id="GO:0008270">
    <property type="term" value="F:zinc ion binding"/>
    <property type="evidence" value="ECO:0007669"/>
    <property type="project" value="UniProtKB-KW"/>
</dbReference>
<evidence type="ECO:0000256" key="8">
    <source>
        <dbReference type="SAM" id="MobiDB-lite"/>
    </source>
</evidence>
<dbReference type="GO" id="GO:0000978">
    <property type="term" value="F:RNA polymerase II cis-regulatory region sequence-specific DNA binding"/>
    <property type="evidence" value="ECO:0007669"/>
    <property type="project" value="TreeGrafter"/>
</dbReference>
<dbReference type="PROSITE" id="PS50157">
    <property type="entry name" value="ZINC_FINGER_C2H2_2"/>
    <property type="match status" value="3"/>
</dbReference>
<dbReference type="Pfam" id="PF00096">
    <property type="entry name" value="zf-C2H2"/>
    <property type="match status" value="2"/>
</dbReference>
<sequence length="266" mass="29570">MGDCKLSSLSQPPCRRVVDSTKLADSNSQSESMLDPSGERVKMEREDGVSGEVGLWMKLEKEKNEPMERDVTDQTPKTERGEKNGGKSKCGKQEGEELSTLATSFLLKQPRMLIPRLEIMGQTLRLSQVFACSQCPFVHTVEVKLHQHIEEVHPDEQNQSLKSGGKGAENPLPPSSTHHPPTPPKTLPTPTKSHTDTPGAHTCSQCGKIFTHSSSLTQHQRTHTGERPYHCSQCGKNFIRSSHLIVHQRIHTGERPYQCSQCGKSF</sequence>
<feature type="compositionally biased region" description="Basic and acidic residues" evidence="8">
    <location>
        <begin position="37"/>
        <end position="48"/>
    </location>
</feature>
<feature type="domain" description="C2H2-type" evidence="9">
    <location>
        <begin position="229"/>
        <end position="256"/>
    </location>
</feature>
<keyword evidence="6" id="KW-0539">Nucleus</keyword>
<dbReference type="FunFam" id="3.30.160.60:FF:000295">
    <property type="entry name" value="zinc finger protein 19"/>
    <property type="match status" value="1"/>
</dbReference>
<dbReference type="SUPFAM" id="SSF57667">
    <property type="entry name" value="beta-beta-alpha zinc fingers"/>
    <property type="match status" value="1"/>
</dbReference>
<dbReference type="Proteomes" id="UP001221898">
    <property type="component" value="Unassembled WGS sequence"/>
</dbReference>
<dbReference type="Gene3D" id="3.30.160.60">
    <property type="entry name" value="Classic Zinc Finger"/>
    <property type="match status" value="3"/>
</dbReference>
<dbReference type="PANTHER" id="PTHR23235">
    <property type="entry name" value="KRUEPPEL-LIKE TRANSCRIPTION FACTOR"/>
    <property type="match status" value="1"/>
</dbReference>
<evidence type="ECO:0000256" key="5">
    <source>
        <dbReference type="ARBA" id="ARBA00022833"/>
    </source>
</evidence>
<keyword evidence="3" id="KW-0677">Repeat</keyword>
<dbReference type="FunFam" id="3.30.160.60:FF:000744">
    <property type="entry name" value="zinc finger E-box-binding homeobox 1"/>
    <property type="match status" value="1"/>
</dbReference>
<evidence type="ECO:0000256" key="3">
    <source>
        <dbReference type="ARBA" id="ARBA00022737"/>
    </source>
</evidence>
<keyword evidence="11" id="KW-1185">Reference proteome</keyword>
<dbReference type="GO" id="GO:0005634">
    <property type="term" value="C:nucleus"/>
    <property type="evidence" value="ECO:0007669"/>
    <property type="project" value="UniProtKB-SubCell"/>
</dbReference>
<evidence type="ECO:0000256" key="4">
    <source>
        <dbReference type="ARBA" id="ARBA00022771"/>
    </source>
</evidence>
<feature type="domain" description="C2H2-type" evidence="9">
    <location>
        <begin position="201"/>
        <end position="228"/>
    </location>
</feature>
<dbReference type="FunFam" id="3.30.160.60:FF:000446">
    <property type="entry name" value="Zinc finger protein"/>
    <property type="match status" value="1"/>
</dbReference>
<dbReference type="InterPro" id="IPR036236">
    <property type="entry name" value="Znf_C2H2_sf"/>
</dbReference>
<comment type="caution">
    <text evidence="10">The sequence shown here is derived from an EMBL/GenBank/DDBJ whole genome shotgun (WGS) entry which is preliminary data.</text>
</comment>
<evidence type="ECO:0000256" key="6">
    <source>
        <dbReference type="ARBA" id="ARBA00023242"/>
    </source>
</evidence>